<dbReference type="STRING" id="880071.Fleli_1324"/>
<dbReference type="Proteomes" id="UP000006054">
    <property type="component" value="Chromosome"/>
</dbReference>
<sequence>MNYWFLCKVSYTKELEDGTVKRMKDNYLTDATTLTEAEARMHEEVGRSMRGEFSVAAANRMNFVDVFTYNDAENYYKCKIRYVTIDEAKGKEREVKNQVLIAANDILDAHTRLTKEFSSMLVPYEIIEMIKTPLVEVFRYKSPDERVTPNLRPISEIEEIED</sequence>
<dbReference type="EMBL" id="CP003345">
    <property type="protein sequence ID" value="AFM03756.1"/>
    <property type="molecule type" value="Genomic_DNA"/>
</dbReference>
<dbReference type="HOGENOM" id="CLU_107508_0_0_10"/>
<organism evidence="1 2">
    <name type="scientific">Bernardetia litoralis (strain ATCC 23117 / DSM 6794 / NBRC 15988 / NCIMB 1366 / Fx l1 / Sio-4)</name>
    <name type="common">Flexibacter litoralis</name>
    <dbReference type="NCBI Taxonomy" id="880071"/>
    <lineage>
        <taxon>Bacteria</taxon>
        <taxon>Pseudomonadati</taxon>
        <taxon>Bacteroidota</taxon>
        <taxon>Cytophagia</taxon>
        <taxon>Cytophagales</taxon>
        <taxon>Bernardetiaceae</taxon>
        <taxon>Bernardetia</taxon>
    </lineage>
</organism>
<evidence type="ECO:0008006" key="3">
    <source>
        <dbReference type="Google" id="ProtNLM"/>
    </source>
</evidence>
<dbReference type="OrthoDB" id="954784at2"/>
<dbReference type="RefSeq" id="WP_014797213.1">
    <property type="nucleotide sequence ID" value="NC_018018.1"/>
</dbReference>
<name>I4AIH1_BERLS</name>
<protein>
    <recommendedName>
        <fullName evidence="3">DUF4494 domain-containing protein</fullName>
    </recommendedName>
</protein>
<dbReference type="Pfam" id="PF14902">
    <property type="entry name" value="DUF4494"/>
    <property type="match status" value="1"/>
</dbReference>
<dbReference type="InterPro" id="IPR027848">
    <property type="entry name" value="DUF4494"/>
</dbReference>
<gene>
    <name evidence="1" type="ordered locus">Fleli_1324</name>
</gene>
<reference evidence="2" key="1">
    <citation type="submission" date="2012-06" db="EMBL/GenBank/DDBJ databases">
        <title>The complete genome of Flexibacter litoralis DSM 6794.</title>
        <authorList>
            <person name="Lucas S."/>
            <person name="Copeland A."/>
            <person name="Lapidus A."/>
            <person name="Glavina del Rio T."/>
            <person name="Dalin E."/>
            <person name="Tice H."/>
            <person name="Bruce D."/>
            <person name="Goodwin L."/>
            <person name="Pitluck S."/>
            <person name="Peters L."/>
            <person name="Ovchinnikova G."/>
            <person name="Lu M."/>
            <person name="Kyrpides N."/>
            <person name="Mavromatis K."/>
            <person name="Ivanova N."/>
            <person name="Brettin T."/>
            <person name="Detter J.C."/>
            <person name="Han C."/>
            <person name="Larimer F."/>
            <person name="Land M."/>
            <person name="Hauser L."/>
            <person name="Markowitz V."/>
            <person name="Cheng J.-F."/>
            <person name="Hugenholtz P."/>
            <person name="Woyke T."/>
            <person name="Wu D."/>
            <person name="Spring S."/>
            <person name="Lang E."/>
            <person name="Kopitz M."/>
            <person name="Brambilla E."/>
            <person name="Klenk H.-P."/>
            <person name="Eisen J.A."/>
        </authorList>
    </citation>
    <scope>NUCLEOTIDE SEQUENCE [LARGE SCALE GENOMIC DNA]</scope>
    <source>
        <strain evidence="2">ATCC 23117 / DSM 6794 / NBRC 15988 / NCIMB 1366 / Sio-4</strain>
    </source>
</reference>
<dbReference type="eggNOG" id="ENOG502ZVB7">
    <property type="taxonomic scope" value="Bacteria"/>
</dbReference>
<dbReference type="AlphaFoldDB" id="I4AIH1"/>
<proteinExistence type="predicted"/>
<keyword evidence="2" id="KW-1185">Reference proteome</keyword>
<evidence type="ECO:0000313" key="1">
    <source>
        <dbReference type="EMBL" id="AFM03756.1"/>
    </source>
</evidence>
<accession>I4AIH1</accession>
<evidence type="ECO:0000313" key="2">
    <source>
        <dbReference type="Proteomes" id="UP000006054"/>
    </source>
</evidence>
<dbReference type="KEGG" id="fli:Fleli_1324"/>